<accession>A0A8J8CCZ5</accession>
<dbReference type="RefSeq" id="WP_220589966.1">
    <property type="nucleotide sequence ID" value="NZ_RKLQ01000005.1"/>
</dbReference>
<sequence>MNKSSIEHQLADIRRQLSETESLPLPTLEIIGQSQQERYWQSLLVYFLDPDSPHGFGSDVLTAFLEAISSHPNIAFDTPVHDATRVTIQSEVPTGSGPVDLLLALDDEWFLCIELKVASPETGDQTVRYASAPTIGDIVVSEHAGTAEYVYLAPETAQAPSSEEFVDVSWRHVVDQLEDVLHDGQGQYPAKSSAQLADYLDTIKRTLNMTNLDGISTETALYTEHFELIDQLTEAYEADKQRLFQALEEAFFAATDVDPADWTVNNRGTNYINFYKNAWQNLDTGTSIEYEPHVHLKRDQPRIWLRLDIEHGNKQTIREEFRALLSDEELATLEANGWDIVDGTYAYFAKSVPIDFESPNESVQRATQELHQLGTVVEPHIDEVAAAHRHE</sequence>
<reference evidence="1" key="1">
    <citation type="submission" date="2021-06" db="EMBL/GenBank/DDBJ databases">
        <title>Halomicroarcula sp. F24A a new haloarchaeum isolated from saline soil.</title>
        <authorList>
            <person name="Duran-Viseras A."/>
            <person name="Sanchez-Porro C."/>
            <person name="Ventosa A."/>
        </authorList>
    </citation>
    <scope>NUCLEOTIDE SEQUENCE</scope>
    <source>
        <strain evidence="1">F24A</strain>
    </source>
</reference>
<dbReference type="Proteomes" id="UP000783863">
    <property type="component" value="Unassembled WGS sequence"/>
</dbReference>
<name>A0A8J8CCZ5_9EURY</name>
<dbReference type="EMBL" id="RKLQ01000005">
    <property type="protein sequence ID" value="MBX0305773.1"/>
    <property type="molecule type" value="Genomic_DNA"/>
</dbReference>
<dbReference type="AlphaFoldDB" id="A0A8J8CCZ5"/>
<proteinExistence type="predicted"/>
<dbReference type="Pfam" id="PF14281">
    <property type="entry name" value="PDDEXK_4"/>
    <property type="match status" value="1"/>
</dbReference>
<organism evidence="1 2">
    <name type="scientific">Haloarcula salinisoli</name>
    <dbReference type="NCBI Taxonomy" id="2487746"/>
    <lineage>
        <taxon>Archaea</taxon>
        <taxon>Methanobacteriati</taxon>
        <taxon>Methanobacteriota</taxon>
        <taxon>Stenosarchaea group</taxon>
        <taxon>Halobacteria</taxon>
        <taxon>Halobacteriales</taxon>
        <taxon>Haloarculaceae</taxon>
        <taxon>Haloarcula</taxon>
    </lineage>
</organism>
<evidence type="ECO:0000313" key="2">
    <source>
        <dbReference type="Proteomes" id="UP000783863"/>
    </source>
</evidence>
<protein>
    <submittedName>
        <fullName evidence="1">PD-(D/E)XK nuclease family protein</fullName>
    </submittedName>
</protein>
<comment type="caution">
    <text evidence="1">The sequence shown here is derived from an EMBL/GenBank/DDBJ whole genome shotgun (WGS) entry which is preliminary data.</text>
</comment>
<gene>
    <name evidence="1" type="ORF">EGD98_19200</name>
</gene>
<evidence type="ECO:0000313" key="1">
    <source>
        <dbReference type="EMBL" id="MBX0305773.1"/>
    </source>
</evidence>
<dbReference type="InterPro" id="IPR029470">
    <property type="entry name" value="PDDEXK_4"/>
</dbReference>
<keyword evidence="2" id="KW-1185">Reference proteome</keyword>